<accession>A0A0D2D1P0</accession>
<dbReference type="SMART" id="SM00248">
    <property type="entry name" value="ANK"/>
    <property type="match status" value="1"/>
</dbReference>
<dbReference type="STRING" id="5601.A0A0D2D1P0"/>
<dbReference type="SUPFAM" id="SSF48403">
    <property type="entry name" value="Ankyrin repeat"/>
    <property type="match status" value="1"/>
</dbReference>
<dbReference type="InterPro" id="IPR036770">
    <property type="entry name" value="Ankyrin_rpt-contain_sf"/>
</dbReference>
<keyword evidence="4" id="KW-1185">Reference proteome</keyword>
<keyword evidence="1" id="KW-0040">ANK repeat</keyword>
<feature type="repeat" description="ANK" evidence="1">
    <location>
        <begin position="282"/>
        <end position="314"/>
    </location>
</feature>
<name>A0A0D2D1P0_9EURO</name>
<keyword evidence="2" id="KW-0175">Coiled coil</keyword>
<evidence type="ECO:0000256" key="1">
    <source>
        <dbReference type="PROSITE-ProRule" id="PRU00023"/>
    </source>
</evidence>
<reference evidence="3 4" key="1">
    <citation type="submission" date="2015-01" db="EMBL/GenBank/DDBJ databases">
        <title>The Genome Sequence of Capronia semiimmersa CBS27337.</title>
        <authorList>
            <consortium name="The Broad Institute Genomics Platform"/>
            <person name="Cuomo C."/>
            <person name="de Hoog S."/>
            <person name="Gorbushina A."/>
            <person name="Stielow B."/>
            <person name="Teixiera M."/>
            <person name="Abouelleil A."/>
            <person name="Chapman S.B."/>
            <person name="Priest M."/>
            <person name="Young S.K."/>
            <person name="Wortman J."/>
            <person name="Nusbaum C."/>
            <person name="Birren B."/>
        </authorList>
    </citation>
    <scope>NUCLEOTIDE SEQUENCE [LARGE SCALE GENOMIC DNA]</scope>
    <source>
        <strain evidence="3 4">CBS 27337</strain>
    </source>
</reference>
<evidence type="ECO:0000313" key="4">
    <source>
        <dbReference type="Proteomes" id="UP000054266"/>
    </source>
</evidence>
<dbReference type="HOGENOM" id="CLU_025581_1_0_1"/>
<organism evidence="3 4">
    <name type="scientific">Phialophora macrospora</name>
    <dbReference type="NCBI Taxonomy" id="1851006"/>
    <lineage>
        <taxon>Eukaryota</taxon>
        <taxon>Fungi</taxon>
        <taxon>Dikarya</taxon>
        <taxon>Ascomycota</taxon>
        <taxon>Pezizomycotina</taxon>
        <taxon>Eurotiomycetes</taxon>
        <taxon>Chaetothyriomycetidae</taxon>
        <taxon>Chaetothyriales</taxon>
        <taxon>Herpotrichiellaceae</taxon>
        <taxon>Phialophora</taxon>
    </lineage>
</organism>
<protein>
    <submittedName>
        <fullName evidence="3">Uncharacterized protein</fullName>
    </submittedName>
</protein>
<sequence length="695" mass="79049">MAETIGVVAAAFEFAKIVLEVKNACSSIKHAPQNLKQLLEELEALEEILETYKEQEATLSAYAPPDVVRKCRLRSERAVQSLKPICDELLKCIKQSRIRGSVKAVLKEDALDKARQVVERAKVDFILAQMAALNALSVLNVQKHSETHTLIVASSASVSAIVQDIRQQSISSPSTALVSPSGNAVAQDVSEPVRSNSCEQSRRRQWVNVRTRRLLRLQSRYLGRALEIVQQQACGAWTYGFRTYNFRPRDAPVFRYAQYGDIVALQQLFQTGQASILDRDPDGETLLHLACGYADATTIRFLMQQGLDPNDKDNRLAWSCIRFCWSQAQSEKALEVIHALREGPELNDLVASPQSLLKFSTRPFNAYLLPGLIQMISPPWSTWSLSTRLEAAYDSCKAYLGSDAFWLYLAKPQLDSSCLVGEISQEDAPPLYISLVEKLAKVLGDHWRYPVECPDFGGWRAIFRTAVGLDGLRVAFEHDSSSPMLTYLGLIPLEMLCPSNLSWADLSNERLTHKLRHWATEILKAGQDLQEYGKWEREHLIAKGREFRSPCQIQNTSCLTLRIVGFTYGAVPDDWQIWVSLSSDERAGEFWNLLAERESPLYMPGAWPANEDRCWNCDREDTQNPSVLGWEYPCSRRRRRRMVRYFDLTKESVDEICGRVRYDVEYYSKNGRKQKAWREQFFKEAGTTPPPRLPY</sequence>
<gene>
    <name evidence="3" type="ORF">PV04_03552</name>
</gene>
<proteinExistence type="predicted"/>
<evidence type="ECO:0000313" key="3">
    <source>
        <dbReference type="EMBL" id="KIW71376.1"/>
    </source>
</evidence>
<dbReference type="PROSITE" id="PS50088">
    <property type="entry name" value="ANK_REPEAT"/>
    <property type="match status" value="1"/>
</dbReference>
<dbReference type="AlphaFoldDB" id="A0A0D2D1P0"/>
<dbReference type="Proteomes" id="UP000054266">
    <property type="component" value="Unassembled WGS sequence"/>
</dbReference>
<feature type="coiled-coil region" evidence="2">
    <location>
        <begin position="28"/>
        <end position="55"/>
    </location>
</feature>
<dbReference type="EMBL" id="KN846957">
    <property type="protein sequence ID" value="KIW71376.1"/>
    <property type="molecule type" value="Genomic_DNA"/>
</dbReference>
<dbReference type="PROSITE" id="PS50297">
    <property type="entry name" value="ANK_REP_REGION"/>
    <property type="match status" value="1"/>
</dbReference>
<dbReference type="Gene3D" id="1.25.40.20">
    <property type="entry name" value="Ankyrin repeat-containing domain"/>
    <property type="match status" value="1"/>
</dbReference>
<dbReference type="InterPro" id="IPR002110">
    <property type="entry name" value="Ankyrin_rpt"/>
</dbReference>
<evidence type="ECO:0000256" key="2">
    <source>
        <dbReference type="SAM" id="Coils"/>
    </source>
</evidence>